<name>W4L4Q7_ENTF1</name>
<protein>
    <recommendedName>
        <fullName evidence="1">Antitoxin Xre/MbcA/ParS-like toxin-binding domain-containing protein</fullName>
    </recommendedName>
</protein>
<evidence type="ECO:0000313" key="3">
    <source>
        <dbReference type="Proteomes" id="UP000019141"/>
    </source>
</evidence>
<dbReference type="Pfam" id="PF09722">
    <property type="entry name" value="Xre_MbcA_ParS_C"/>
    <property type="match status" value="1"/>
</dbReference>
<dbReference type="SUPFAM" id="SSF103642">
    <property type="entry name" value="Sec-C motif"/>
    <property type="match status" value="1"/>
</dbReference>
<keyword evidence="3" id="KW-1185">Reference proteome</keyword>
<dbReference type="InterPro" id="IPR004027">
    <property type="entry name" value="SEC_C_motif"/>
</dbReference>
<dbReference type="Proteomes" id="UP000019141">
    <property type="component" value="Unassembled WGS sequence"/>
</dbReference>
<dbReference type="Pfam" id="PF02810">
    <property type="entry name" value="SEC-C"/>
    <property type="match status" value="1"/>
</dbReference>
<dbReference type="InterPro" id="IPR024467">
    <property type="entry name" value="Xre/MbcA/ParS-like_toxin-bd"/>
</dbReference>
<dbReference type="AlphaFoldDB" id="W4L4Q7"/>
<dbReference type="EMBL" id="AZHW01001552">
    <property type="protein sequence ID" value="ETW92286.1"/>
    <property type="molecule type" value="Genomic_DNA"/>
</dbReference>
<dbReference type="Pfam" id="PF25948">
    <property type="entry name" value="DUF7986"/>
    <property type="match status" value="1"/>
</dbReference>
<dbReference type="InterPro" id="IPR058292">
    <property type="entry name" value="DUF7986"/>
</dbReference>
<sequence length="476" mass="53777">MAKVGRNDPCPCGSGKKYKRCCLSQTAAPPADLLWRRLRAIDDEQTHQLLKHAARLYDDEGIEAAWADYAGGDLDDFHPDSPHNQAFFPWYLYNWRPDTADVAGELAGLTIAESYLKRYGKRLSDLERSLIGLIANAPYSFHEVVTCEPGQGYRLRDVLLDQEVEVMEQAGSQMCQPGDLLFGRVIQVDHVGLMMGCGSTLMPPASKASIIALRRRMREKEDKLTRETLEVWARDIRQLYFTIDDELHAPPEIRNAEGDPISLHELYFEIESPEAAFDGLKRLAPGVRKADLLRDAEFDRAGHLQALEFPWLERGRGQESASGRRVLGHLRIEGSRLIASVDSRARAERIRSEIEGRLGDQVRYQVTDIQSLSAMLRDAPGASDEADDAHLLAQPEGQAEVEQMLAAHWHRWVEMKLPALEGQSPMEAVQHEDGRDMVVALLDDMERREQRQSGRVSQQPYIEWARAHLGLQGRRS</sequence>
<dbReference type="Gene3D" id="3.10.450.50">
    <property type="match status" value="1"/>
</dbReference>
<feature type="domain" description="Antitoxin Xre/MbcA/ParS-like toxin-binding" evidence="1">
    <location>
        <begin position="409"/>
        <end position="446"/>
    </location>
</feature>
<organism evidence="2 3">
    <name type="scientific">Entotheonella factor</name>
    <dbReference type="NCBI Taxonomy" id="1429438"/>
    <lineage>
        <taxon>Bacteria</taxon>
        <taxon>Pseudomonadati</taxon>
        <taxon>Nitrospinota/Tectimicrobiota group</taxon>
        <taxon>Candidatus Tectimicrobiota</taxon>
        <taxon>Candidatus Entotheonellia</taxon>
        <taxon>Candidatus Entotheonellales</taxon>
        <taxon>Candidatus Entotheonellaceae</taxon>
        <taxon>Candidatus Entotheonella</taxon>
    </lineage>
</organism>
<proteinExistence type="predicted"/>
<reference evidence="2 3" key="1">
    <citation type="journal article" date="2014" name="Nature">
        <title>An environmental bacterial taxon with a large and distinct metabolic repertoire.</title>
        <authorList>
            <person name="Wilson M.C."/>
            <person name="Mori T."/>
            <person name="Ruckert C."/>
            <person name="Uria A.R."/>
            <person name="Helf M.J."/>
            <person name="Takada K."/>
            <person name="Gernert C."/>
            <person name="Steffens U.A."/>
            <person name="Heycke N."/>
            <person name="Schmitt S."/>
            <person name="Rinke C."/>
            <person name="Helfrich E.J."/>
            <person name="Brachmann A.O."/>
            <person name="Gurgui C."/>
            <person name="Wakimoto T."/>
            <person name="Kracht M."/>
            <person name="Crusemann M."/>
            <person name="Hentschel U."/>
            <person name="Abe I."/>
            <person name="Matsunaga S."/>
            <person name="Kalinowski J."/>
            <person name="Takeyama H."/>
            <person name="Piel J."/>
        </authorList>
    </citation>
    <scope>NUCLEOTIDE SEQUENCE [LARGE SCALE GENOMIC DNA]</scope>
    <source>
        <strain evidence="3">TSY1</strain>
    </source>
</reference>
<dbReference type="HOGENOM" id="CLU_595577_0_0_7"/>
<evidence type="ECO:0000259" key="1">
    <source>
        <dbReference type="Pfam" id="PF09722"/>
    </source>
</evidence>
<gene>
    <name evidence="2" type="ORF">ETSY1_44325</name>
</gene>
<evidence type="ECO:0000313" key="2">
    <source>
        <dbReference type="EMBL" id="ETW92286.1"/>
    </source>
</evidence>
<comment type="caution">
    <text evidence="2">The sequence shown here is derived from an EMBL/GenBank/DDBJ whole genome shotgun (WGS) entry which is preliminary data.</text>
</comment>
<accession>W4L4Q7</accession>